<evidence type="ECO:0000259" key="9">
    <source>
        <dbReference type="PROSITE" id="PS50110"/>
    </source>
</evidence>
<dbReference type="SMART" id="SM00387">
    <property type="entry name" value="HATPase_c"/>
    <property type="match status" value="1"/>
</dbReference>
<dbReference type="SUPFAM" id="SSF55785">
    <property type="entry name" value="PYP-like sensor domain (PAS domain)"/>
    <property type="match status" value="1"/>
</dbReference>
<feature type="domain" description="Response regulatory" evidence="9">
    <location>
        <begin position="591"/>
        <end position="716"/>
    </location>
</feature>
<keyword evidence="5" id="KW-0418">Kinase</keyword>
<feature type="modified residue" description="4-aspartylphosphate" evidence="6">
    <location>
        <position position="645"/>
    </location>
</feature>
<dbReference type="InterPro" id="IPR036097">
    <property type="entry name" value="HisK_dim/P_sf"/>
</dbReference>
<feature type="domain" description="PAS" evidence="10">
    <location>
        <begin position="193"/>
        <end position="236"/>
    </location>
</feature>
<dbReference type="InterPro" id="IPR000014">
    <property type="entry name" value="PAS"/>
</dbReference>
<dbReference type="Pfam" id="PF00072">
    <property type="entry name" value="Response_reg"/>
    <property type="match status" value="1"/>
</dbReference>
<evidence type="ECO:0000256" key="2">
    <source>
        <dbReference type="ARBA" id="ARBA00012438"/>
    </source>
</evidence>
<dbReference type="EMBL" id="CAJZBQ010000034">
    <property type="protein sequence ID" value="CAG9323523.1"/>
    <property type="molecule type" value="Genomic_DNA"/>
</dbReference>
<dbReference type="AlphaFoldDB" id="A0AAU9JCQ9"/>
<dbReference type="Pfam" id="PF00989">
    <property type="entry name" value="PAS"/>
    <property type="match status" value="1"/>
</dbReference>
<dbReference type="Gene3D" id="3.30.565.10">
    <property type="entry name" value="Histidine kinase-like ATPase, C-terminal domain"/>
    <property type="match status" value="1"/>
</dbReference>
<keyword evidence="4" id="KW-0808">Transferase</keyword>
<dbReference type="InterPro" id="IPR035965">
    <property type="entry name" value="PAS-like_dom_sf"/>
</dbReference>
<dbReference type="Pfam" id="PF00512">
    <property type="entry name" value="HisKA"/>
    <property type="match status" value="1"/>
</dbReference>
<dbReference type="InterPro" id="IPR004358">
    <property type="entry name" value="Sig_transdc_His_kin-like_C"/>
</dbReference>
<comment type="caution">
    <text evidence="11">The sequence shown here is derived from an EMBL/GenBank/DDBJ whole genome shotgun (WGS) entry which is preliminary data.</text>
</comment>
<dbReference type="Gene3D" id="3.40.50.2300">
    <property type="match status" value="1"/>
</dbReference>
<evidence type="ECO:0000313" key="11">
    <source>
        <dbReference type="EMBL" id="CAG9323523.1"/>
    </source>
</evidence>
<keyword evidence="7" id="KW-1133">Transmembrane helix</keyword>
<proteinExistence type="predicted"/>
<dbReference type="PROSITE" id="PS50109">
    <property type="entry name" value="HIS_KIN"/>
    <property type="match status" value="1"/>
</dbReference>
<dbReference type="InterPro" id="IPR036890">
    <property type="entry name" value="HATPase_C_sf"/>
</dbReference>
<evidence type="ECO:0000313" key="12">
    <source>
        <dbReference type="Proteomes" id="UP001162131"/>
    </source>
</evidence>
<dbReference type="Pfam" id="PF02518">
    <property type="entry name" value="HATPase_c"/>
    <property type="match status" value="1"/>
</dbReference>
<dbReference type="InterPro" id="IPR013767">
    <property type="entry name" value="PAS_fold"/>
</dbReference>
<dbReference type="CDD" id="cd17546">
    <property type="entry name" value="REC_hyHK_CKI1_RcsC-like"/>
    <property type="match status" value="1"/>
</dbReference>
<reference evidence="11" key="1">
    <citation type="submission" date="2021-09" db="EMBL/GenBank/DDBJ databases">
        <authorList>
            <consortium name="AG Swart"/>
            <person name="Singh M."/>
            <person name="Singh A."/>
            <person name="Seah K."/>
            <person name="Emmerich C."/>
        </authorList>
    </citation>
    <scope>NUCLEOTIDE SEQUENCE</scope>
    <source>
        <strain evidence="11">ATCC30299</strain>
    </source>
</reference>
<dbReference type="PANTHER" id="PTHR43047">
    <property type="entry name" value="TWO-COMPONENT HISTIDINE PROTEIN KINASE"/>
    <property type="match status" value="1"/>
</dbReference>
<keyword evidence="7" id="KW-0472">Membrane</keyword>
<feature type="transmembrane region" description="Helical" evidence="7">
    <location>
        <begin position="49"/>
        <end position="69"/>
    </location>
</feature>
<comment type="catalytic activity">
    <reaction evidence="1">
        <text>ATP + protein L-histidine = ADP + protein N-phospho-L-histidine.</text>
        <dbReference type="EC" id="2.7.13.3"/>
    </reaction>
</comment>
<keyword evidence="12" id="KW-1185">Reference proteome</keyword>
<evidence type="ECO:0000256" key="3">
    <source>
        <dbReference type="ARBA" id="ARBA00022553"/>
    </source>
</evidence>
<dbReference type="InterPro" id="IPR001789">
    <property type="entry name" value="Sig_transdc_resp-reg_receiver"/>
</dbReference>
<evidence type="ECO:0000259" key="10">
    <source>
        <dbReference type="PROSITE" id="PS50112"/>
    </source>
</evidence>
<feature type="transmembrane region" description="Helical" evidence="7">
    <location>
        <begin position="156"/>
        <end position="176"/>
    </location>
</feature>
<dbReference type="SMART" id="SM00388">
    <property type="entry name" value="HisKA"/>
    <property type="match status" value="1"/>
</dbReference>
<dbReference type="Gene3D" id="3.30.450.20">
    <property type="entry name" value="PAS domain"/>
    <property type="match status" value="1"/>
</dbReference>
<dbReference type="GO" id="GO:0009927">
    <property type="term" value="F:histidine phosphotransfer kinase activity"/>
    <property type="evidence" value="ECO:0007669"/>
    <property type="project" value="TreeGrafter"/>
</dbReference>
<dbReference type="GO" id="GO:0005886">
    <property type="term" value="C:plasma membrane"/>
    <property type="evidence" value="ECO:0007669"/>
    <property type="project" value="TreeGrafter"/>
</dbReference>
<dbReference type="InterPro" id="IPR003594">
    <property type="entry name" value="HATPase_dom"/>
</dbReference>
<dbReference type="SUPFAM" id="SSF47384">
    <property type="entry name" value="Homodimeric domain of signal transducing histidine kinase"/>
    <property type="match status" value="1"/>
</dbReference>
<keyword evidence="7" id="KW-0812">Transmembrane</keyword>
<feature type="transmembrane region" description="Helical" evidence="7">
    <location>
        <begin position="23"/>
        <end position="42"/>
    </location>
</feature>
<dbReference type="InterPro" id="IPR005467">
    <property type="entry name" value="His_kinase_dom"/>
</dbReference>
<dbReference type="PROSITE" id="PS50110">
    <property type="entry name" value="RESPONSE_REGULATORY"/>
    <property type="match status" value="1"/>
</dbReference>
<evidence type="ECO:0000256" key="1">
    <source>
        <dbReference type="ARBA" id="ARBA00000085"/>
    </source>
</evidence>
<gene>
    <name evidence="11" type="ORF">BSTOLATCC_MIC34172</name>
</gene>
<dbReference type="PRINTS" id="PR00344">
    <property type="entry name" value="BCTRLSENSOR"/>
</dbReference>
<name>A0AAU9JCQ9_9CILI</name>
<dbReference type="GO" id="GO:0006355">
    <property type="term" value="P:regulation of DNA-templated transcription"/>
    <property type="evidence" value="ECO:0007669"/>
    <property type="project" value="InterPro"/>
</dbReference>
<evidence type="ECO:0000256" key="5">
    <source>
        <dbReference type="ARBA" id="ARBA00022777"/>
    </source>
</evidence>
<dbReference type="SUPFAM" id="SSF55874">
    <property type="entry name" value="ATPase domain of HSP90 chaperone/DNA topoisomerase II/histidine kinase"/>
    <property type="match status" value="1"/>
</dbReference>
<keyword evidence="3 6" id="KW-0597">Phosphoprotein</keyword>
<dbReference type="PANTHER" id="PTHR43047:SF72">
    <property type="entry name" value="OSMOSENSING HISTIDINE PROTEIN KINASE SLN1"/>
    <property type="match status" value="1"/>
</dbReference>
<evidence type="ECO:0000256" key="7">
    <source>
        <dbReference type="SAM" id="Phobius"/>
    </source>
</evidence>
<dbReference type="InterPro" id="IPR011006">
    <property type="entry name" value="CheY-like_superfamily"/>
</dbReference>
<dbReference type="Gene3D" id="1.10.287.130">
    <property type="match status" value="1"/>
</dbReference>
<evidence type="ECO:0000256" key="6">
    <source>
        <dbReference type="PROSITE-ProRule" id="PRU00169"/>
    </source>
</evidence>
<feature type="domain" description="Histidine kinase" evidence="8">
    <location>
        <begin position="331"/>
        <end position="551"/>
    </location>
</feature>
<dbReference type="SUPFAM" id="SSF52172">
    <property type="entry name" value="CheY-like"/>
    <property type="match status" value="1"/>
</dbReference>
<sequence>MEKLYYQWWDEEVSEKYQVLKKYSYSLWYAAVALIITCLTIIPNGLHIAIMNTPYLIIHSVNCSLVWLFGKKGHLAKSLFSIGFSEFNCCILWLQGNNEWKSTGILFEMLSLVFINSFELPFIQRSWIKSLVIMKHLLLWNYNKYFLGELILSADYMPHIVAFLIIFLYNLNSYFLKSKSYERFISRKNLEDTKSRLSVILSLITDGIIVLGENSEILYSNHNLTRLLNCQPNEVIEIISSLEYVEGKKYCNLSNSKKLIDDLNIIKHLELNEEVILGLCKAENFILEIKGQKVIWERQESILLNARDANIIVQFEQTASDNKLKNVLLRSVSHELRTPINAITFLTEELMNDHAVVSKKSNQDKLNMILVSSRLLISLVNDLLDYSKMLAGAFTVQKSKFMLNEVINNTIQLIQIQAEKKGIQIIKRIDPNLPNYIYTDPLRFSQIILNLLSNALKFTLKGQIEIICSLDLHSRLKVMVKDTGIGISEENLYNLFREFKSGMTQSINPHGCGLGLVISNRIAKELGNDAIDVYSEFGKGSIFSFSINIHERIQQALLSYDESCLDDSFSEFSTLSVRDFNTIKHSKETVQVLIADDNDFNRIILGTLLRQHNIPYHEACTGAEVIDKVIKANELGKPYKLIIIDGSMPELNGWEATKIIVEMHFEGKLWSLPTIIGYTAFTSESDVSLCLSSGMKECLLKPCSSELLIKTIMKYLPS</sequence>
<evidence type="ECO:0000256" key="4">
    <source>
        <dbReference type="ARBA" id="ARBA00022679"/>
    </source>
</evidence>
<protein>
    <recommendedName>
        <fullName evidence="2">histidine kinase</fullName>
        <ecNumber evidence="2">2.7.13.3</ecNumber>
    </recommendedName>
</protein>
<dbReference type="GO" id="GO:0000155">
    <property type="term" value="F:phosphorelay sensor kinase activity"/>
    <property type="evidence" value="ECO:0007669"/>
    <property type="project" value="InterPro"/>
</dbReference>
<dbReference type="SMART" id="SM00448">
    <property type="entry name" value="REC"/>
    <property type="match status" value="1"/>
</dbReference>
<dbReference type="InterPro" id="IPR003661">
    <property type="entry name" value="HisK_dim/P_dom"/>
</dbReference>
<accession>A0AAU9JCQ9</accession>
<evidence type="ECO:0000259" key="8">
    <source>
        <dbReference type="PROSITE" id="PS50109"/>
    </source>
</evidence>
<dbReference type="PROSITE" id="PS50112">
    <property type="entry name" value="PAS"/>
    <property type="match status" value="1"/>
</dbReference>
<dbReference type="Proteomes" id="UP001162131">
    <property type="component" value="Unassembled WGS sequence"/>
</dbReference>
<organism evidence="11 12">
    <name type="scientific">Blepharisma stoltei</name>
    <dbReference type="NCBI Taxonomy" id="1481888"/>
    <lineage>
        <taxon>Eukaryota</taxon>
        <taxon>Sar</taxon>
        <taxon>Alveolata</taxon>
        <taxon>Ciliophora</taxon>
        <taxon>Postciliodesmatophora</taxon>
        <taxon>Heterotrichea</taxon>
        <taxon>Heterotrichida</taxon>
        <taxon>Blepharismidae</taxon>
        <taxon>Blepharisma</taxon>
    </lineage>
</organism>
<dbReference type="EC" id="2.7.13.3" evidence="2"/>
<dbReference type="CDD" id="cd00082">
    <property type="entry name" value="HisKA"/>
    <property type="match status" value="1"/>
</dbReference>